<protein>
    <recommendedName>
        <fullName evidence="2">F-box domain-containing protein</fullName>
    </recommendedName>
</protein>
<organism evidence="3 4">
    <name type="scientific">Coprinellus micaceus</name>
    <name type="common">Glistening ink-cap mushroom</name>
    <name type="synonym">Coprinus micaceus</name>
    <dbReference type="NCBI Taxonomy" id="71717"/>
    <lineage>
        <taxon>Eukaryota</taxon>
        <taxon>Fungi</taxon>
        <taxon>Dikarya</taxon>
        <taxon>Basidiomycota</taxon>
        <taxon>Agaricomycotina</taxon>
        <taxon>Agaricomycetes</taxon>
        <taxon>Agaricomycetidae</taxon>
        <taxon>Agaricales</taxon>
        <taxon>Agaricineae</taxon>
        <taxon>Psathyrellaceae</taxon>
        <taxon>Coprinellus</taxon>
    </lineage>
</organism>
<feature type="domain" description="F-box" evidence="2">
    <location>
        <begin position="28"/>
        <end position="74"/>
    </location>
</feature>
<name>A0A4Y7SSM4_COPMI</name>
<evidence type="ECO:0000256" key="1">
    <source>
        <dbReference type="SAM" id="MobiDB-lite"/>
    </source>
</evidence>
<proteinExistence type="predicted"/>
<feature type="compositionally biased region" description="Low complexity" evidence="1">
    <location>
        <begin position="574"/>
        <end position="593"/>
    </location>
</feature>
<evidence type="ECO:0000313" key="3">
    <source>
        <dbReference type="EMBL" id="TEB24855.1"/>
    </source>
</evidence>
<dbReference type="SUPFAM" id="SSF81383">
    <property type="entry name" value="F-box domain"/>
    <property type="match status" value="1"/>
</dbReference>
<feature type="region of interest" description="Disordered" evidence="1">
    <location>
        <begin position="99"/>
        <end position="118"/>
    </location>
</feature>
<feature type="region of interest" description="Disordered" evidence="1">
    <location>
        <begin position="574"/>
        <end position="601"/>
    </location>
</feature>
<dbReference type="InterPro" id="IPR032675">
    <property type="entry name" value="LRR_dom_sf"/>
</dbReference>
<dbReference type="InterPro" id="IPR036047">
    <property type="entry name" value="F-box-like_dom_sf"/>
</dbReference>
<dbReference type="EMBL" id="QPFP01000062">
    <property type="protein sequence ID" value="TEB24855.1"/>
    <property type="molecule type" value="Genomic_DNA"/>
</dbReference>
<evidence type="ECO:0000259" key="2">
    <source>
        <dbReference type="PROSITE" id="PS50181"/>
    </source>
</evidence>
<sequence length="699" mass="76901">MTFRTPIFDRPIPLTFDRVADNVPITSQTILFRFPLELVASIVQYLSPSDLASLALVDSDCRQLARSMQLSRAVLNLDHAKDKGGWEPLKALEAEEDTCPRKTRSRSDSVVNTPSTHSRRLGPCIRHLRVTHRARHTLPITNPATQLIQGAAPLQANTCSRVQIICSSSTGILPNLNTLDWDAPFHHDTFRLLSSTTKHLKINLSKFDPQAQDDPTHPSSPDTRSALALESIVIDVTDASKARPEAVLSILQSTFNTLQTLVWRNLDRQLLHVPVEVLSFIVSLTALRQLHLEGITLNVPEPSSPSKPPALSPPVKLRDLTIEGCTGSVYEYLALVGSIPNLRSLRLASHPYLHSTLAARHVFGPEDLGSMCRLLENNSHVQALDISQPITSVTVFHPTVPSVLSILVSEFKDLRVLKLVFDASPSEEALTLIAGMGNLEVLWLSAGSQGGHVGWCSEWEIDHERVVDALSRTSSSSTSTFIDFSTVSPIFPSSYSTSSNTTATSSKPLPRLHTLIFTRDTYTTTPTNTPLHPLEDPRARHLESRRYYRERKLPAGVWPEDWMSEDECLELLGGYSAPSSSSSSGPGSGSSTPRSDDSGRGEIGGAAMCLGILPEVVSMPFDYEGTLRELEPVAWERWHADRMKRVAEAYFGNVGCGGLDKVYVGMVPVTRERRAGRVGERDVEGAWAEGVWKNGVRKL</sequence>
<reference evidence="3 4" key="1">
    <citation type="journal article" date="2019" name="Nat. Ecol. Evol.">
        <title>Megaphylogeny resolves global patterns of mushroom evolution.</title>
        <authorList>
            <person name="Varga T."/>
            <person name="Krizsan K."/>
            <person name="Foldi C."/>
            <person name="Dima B."/>
            <person name="Sanchez-Garcia M."/>
            <person name="Sanchez-Ramirez S."/>
            <person name="Szollosi G.J."/>
            <person name="Szarkandi J.G."/>
            <person name="Papp V."/>
            <person name="Albert L."/>
            <person name="Andreopoulos W."/>
            <person name="Angelini C."/>
            <person name="Antonin V."/>
            <person name="Barry K.W."/>
            <person name="Bougher N.L."/>
            <person name="Buchanan P."/>
            <person name="Buyck B."/>
            <person name="Bense V."/>
            <person name="Catcheside P."/>
            <person name="Chovatia M."/>
            <person name="Cooper J."/>
            <person name="Damon W."/>
            <person name="Desjardin D."/>
            <person name="Finy P."/>
            <person name="Geml J."/>
            <person name="Haridas S."/>
            <person name="Hughes K."/>
            <person name="Justo A."/>
            <person name="Karasinski D."/>
            <person name="Kautmanova I."/>
            <person name="Kiss B."/>
            <person name="Kocsube S."/>
            <person name="Kotiranta H."/>
            <person name="LaButti K.M."/>
            <person name="Lechner B.E."/>
            <person name="Liimatainen K."/>
            <person name="Lipzen A."/>
            <person name="Lukacs Z."/>
            <person name="Mihaltcheva S."/>
            <person name="Morgado L.N."/>
            <person name="Niskanen T."/>
            <person name="Noordeloos M.E."/>
            <person name="Ohm R.A."/>
            <person name="Ortiz-Santana B."/>
            <person name="Ovrebo C."/>
            <person name="Racz N."/>
            <person name="Riley R."/>
            <person name="Savchenko A."/>
            <person name="Shiryaev A."/>
            <person name="Soop K."/>
            <person name="Spirin V."/>
            <person name="Szebenyi C."/>
            <person name="Tomsovsky M."/>
            <person name="Tulloss R.E."/>
            <person name="Uehling J."/>
            <person name="Grigoriev I.V."/>
            <person name="Vagvolgyi C."/>
            <person name="Papp T."/>
            <person name="Martin F.M."/>
            <person name="Miettinen O."/>
            <person name="Hibbett D.S."/>
            <person name="Nagy L.G."/>
        </authorList>
    </citation>
    <scope>NUCLEOTIDE SEQUENCE [LARGE SCALE GENOMIC DNA]</scope>
    <source>
        <strain evidence="3 4">FP101781</strain>
    </source>
</reference>
<dbReference type="Gene3D" id="3.80.10.10">
    <property type="entry name" value="Ribonuclease Inhibitor"/>
    <property type="match status" value="1"/>
</dbReference>
<dbReference type="AlphaFoldDB" id="A0A4Y7SSM4"/>
<dbReference type="PROSITE" id="PS50181">
    <property type="entry name" value="FBOX"/>
    <property type="match status" value="1"/>
</dbReference>
<accession>A0A4Y7SSM4</accession>
<evidence type="ECO:0000313" key="4">
    <source>
        <dbReference type="Proteomes" id="UP000298030"/>
    </source>
</evidence>
<dbReference type="OrthoDB" id="3257981at2759"/>
<gene>
    <name evidence="3" type="ORF">FA13DRAFT_1279950</name>
</gene>
<dbReference type="SUPFAM" id="SSF52047">
    <property type="entry name" value="RNI-like"/>
    <property type="match status" value="1"/>
</dbReference>
<keyword evidence="4" id="KW-1185">Reference proteome</keyword>
<dbReference type="InterPro" id="IPR001810">
    <property type="entry name" value="F-box_dom"/>
</dbReference>
<dbReference type="Proteomes" id="UP000298030">
    <property type="component" value="Unassembled WGS sequence"/>
</dbReference>
<comment type="caution">
    <text evidence="3">The sequence shown here is derived from an EMBL/GenBank/DDBJ whole genome shotgun (WGS) entry which is preliminary data.</text>
</comment>